<dbReference type="EMBL" id="NBIV01000012">
    <property type="protein sequence ID" value="PXF48631.1"/>
    <property type="molecule type" value="Genomic_DNA"/>
</dbReference>
<organism evidence="2 3">
    <name type="scientific">Gracilariopsis chorda</name>
    <dbReference type="NCBI Taxonomy" id="448386"/>
    <lineage>
        <taxon>Eukaryota</taxon>
        <taxon>Rhodophyta</taxon>
        <taxon>Florideophyceae</taxon>
        <taxon>Rhodymeniophycidae</taxon>
        <taxon>Gracilariales</taxon>
        <taxon>Gracilariaceae</taxon>
        <taxon>Gracilariopsis</taxon>
    </lineage>
</organism>
<accession>A0A2V3J2G0</accession>
<gene>
    <name evidence="2" type="ORF">BWQ96_01483</name>
</gene>
<sequence>MACFIAQPPSLPARNRHLLSLRATNRRRYTPQCAVRKLLVVDLQELLRTSPVEQLRHFSERVEVERKSTPDGTYVVFSSRSGYEPSMQSIKDADLAEPDALAALDGSELYQRRYRTPDPYWAKTVRKDWEPKPIKWIVSTFFGDHAHVVESNEEYELIFRCKDETQRSELCGDIGRKLEEMGITARATVATDGRHIVIAPAAAGAAEVIAFCQKMLGIEETNTFVFGSEELVESCVRGKGNIGICTRDMVLFGDKIHSVS</sequence>
<name>A0A2V3J2G0_9FLOR</name>
<proteinExistence type="predicted"/>
<comment type="caution">
    <text evidence="2">The sequence shown here is derived from an EMBL/GenBank/DDBJ whole genome shotgun (WGS) entry which is preliminary data.</text>
</comment>
<evidence type="ECO:0000313" key="3">
    <source>
        <dbReference type="Proteomes" id="UP000247409"/>
    </source>
</evidence>
<evidence type="ECO:0000313" key="2">
    <source>
        <dbReference type="EMBL" id="PXF48631.1"/>
    </source>
</evidence>
<reference evidence="2 3" key="1">
    <citation type="journal article" date="2018" name="Mol. Biol. Evol.">
        <title>Analysis of the draft genome of the red seaweed Gracilariopsis chorda provides insights into genome size evolution in Rhodophyta.</title>
        <authorList>
            <person name="Lee J."/>
            <person name="Yang E.C."/>
            <person name="Graf L."/>
            <person name="Yang J.H."/>
            <person name="Qiu H."/>
            <person name="Zel Zion U."/>
            <person name="Chan C.X."/>
            <person name="Stephens T.G."/>
            <person name="Weber A.P.M."/>
            <person name="Boo G.H."/>
            <person name="Boo S.M."/>
            <person name="Kim K.M."/>
            <person name="Shin Y."/>
            <person name="Jung M."/>
            <person name="Lee S.J."/>
            <person name="Yim H.S."/>
            <person name="Lee J.H."/>
            <person name="Bhattacharya D."/>
            <person name="Yoon H.S."/>
        </authorList>
    </citation>
    <scope>NUCLEOTIDE SEQUENCE [LARGE SCALE GENOMIC DNA]</scope>
    <source>
        <strain evidence="2 3">SKKU-2015</strain>
        <tissue evidence="2">Whole body</tissue>
    </source>
</reference>
<dbReference type="InterPro" id="IPR006380">
    <property type="entry name" value="SPP-like_dom"/>
</dbReference>
<dbReference type="GO" id="GO:0003824">
    <property type="term" value="F:catalytic activity"/>
    <property type="evidence" value="ECO:0007669"/>
    <property type="project" value="UniProtKB-ARBA"/>
</dbReference>
<dbReference type="OrthoDB" id="4815at2759"/>
<dbReference type="Pfam" id="PF05116">
    <property type="entry name" value="S6PP"/>
    <property type="match status" value="1"/>
</dbReference>
<dbReference type="Proteomes" id="UP000247409">
    <property type="component" value="Unassembled WGS sequence"/>
</dbReference>
<feature type="domain" description="Sucrose phosphatase-like" evidence="1">
    <location>
        <begin position="36"/>
        <end position="236"/>
    </location>
</feature>
<protein>
    <recommendedName>
        <fullName evidence="1">Sucrose phosphatase-like domain-containing protein</fullName>
    </recommendedName>
</protein>
<dbReference type="AlphaFoldDB" id="A0A2V3J2G0"/>
<evidence type="ECO:0000259" key="1">
    <source>
        <dbReference type="Pfam" id="PF05116"/>
    </source>
</evidence>
<keyword evidence="3" id="KW-1185">Reference proteome</keyword>